<evidence type="ECO:0000313" key="3">
    <source>
        <dbReference type="Proteomes" id="UP000809910"/>
    </source>
</evidence>
<comment type="caution">
    <text evidence="2">The sequence shown here is derived from an EMBL/GenBank/DDBJ whole genome shotgun (WGS) entry which is preliminary data.</text>
</comment>
<organism evidence="2 3">
    <name type="scientific">Legionella bononiensis</name>
    <dbReference type="NCBI Taxonomy" id="2793102"/>
    <lineage>
        <taxon>Bacteria</taxon>
        <taxon>Pseudomonadati</taxon>
        <taxon>Pseudomonadota</taxon>
        <taxon>Gammaproteobacteria</taxon>
        <taxon>Legionellales</taxon>
        <taxon>Legionellaceae</taxon>
        <taxon>Legionella</taxon>
    </lineage>
</organism>
<feature type="compositionally biased region" description="Polar residues" evidence="1">
    <location>
        <begin position="314"/>
        <end position="333"/>
    </location>
</feature>
<dbReference type="EMBL" id="JADWVN010000026">
    <property type="protein sequence ID" value="MBL7527384.1"/>
    <property type="molecule type" value="Genomic_DNA"/>
</dbReference>
<dbReference type="NCBIfam" id="NF043043">
    <property type="entry name" value="T4SS_Ceg10"/>
    <property type="match status" value="1"/>
</dbReference>
<dbReference type="InterPro" id="IPR049990">
    <property type="entry name" value="T4SS_Ceg10"/>
</dbReference>
<dbReference type="RefSeq" id="WP_203112694.1">
    <property type="nucleotide sequence ID" value="NZ_JADOBG010000022.1"/>
</dbReference>
<feature type="region of interest" description="Disordered" evidence="1">
    <location>
        <begin position="292"/>
        <end position="392"/>
    </location>
</feature>
<reference evidence="2 3" key="1">
    <citation type="submission" date="2020-12" db="EMBL/GenBank/DDBJ databases">
        <title>WGS of Legionella: environmental sample.</title>
        <authorList>
            <person name="Cristino S."/>
            <person name="Girolamini L."/>
            <person name="Salaris S."/>
            <person name="Pascale M.R."/>
            <person name="Mazzotta M."/>
            <person name="Orsini M."/>
            <person name="Grottola A."/>
        </authorList>
    </citation>
    <scope>NUCLEOTIDE SEQUENCE [LARGE SCALE GENOMIC DNA]</scope>
    <source>
        <strain evidence="2 3">30cs62</strain>
    </source>
</reference>
<accession>A0ABS1WDF1</accession>
<evidence type="ECO:0000256" key="1">
    <source>
        <dbReference type="SAM" id="MobiDB-lite"/>
    </source>
</evidence>
<gene>
    <name evidence="2" type="ORF">I5282_12490</name>
</gene>
<feature type="compositionally biased region" description="Polar residues" evidence="1">
    <location>
        <begin position="361"/>
        <end position="371"/>
    </location>
</feature>
<evidence type="ECO:0000313" key="2">
    <source>
        <dbReference type="EMBL" id="MBL7527384.1"/>
    </source>
</evidence>
<name>A0ABS1WDF1_9GAMM</name>
<proteinExistence type="predicted"/>
<protein>
    <submittedName>
        <fullName evidence="2">Type IV secretion protein Dot</fullName>
    </submittedName>
</protein>
<keyword evidence="3" id="KW-1185">Reference proteome</keyword>
<dbReference type="Proteomes" id="UP000809910">
    <property type="component" value="Unassembled WGS sequence"/>
</dbReference>
<sequence length="392" mass="44215">MDTKFCALESAPISERQRQLFLDDFYSSFHQLKAKNAELVSATIAEKDINPHPESKKLESRKANRYAELTHSDVVDVRKKALATKKQYDFSTDDITVWNMIVAVNQLAQEICSSDLPTDNEEDAVLVKLTQDSADSILNNRRISWLRKILDIALLTKQSGFGNCQEKAFFGFAALVLESQNMNSLIHTLRLATFKNHFIVIVNEQILMDPWLNLAFPLDDENLQNNIDYVFSGFGQLIDYFTFKTNGDCFTHEVIEGKISELDSKSMTDMSPCLNLLAQNHKYFALPALSGKENQSKRHRGEPEKPCPPDEPLSNKTKTHQTPTDYQSSSSFFSKPHPDVKKQKNNNLKQSQNRSGMPASLPNSTLFSTANPLPRGSLLDYPSQPGVSHPLL</sequence>